<dbReference type="Gene3D" id="3.40.50.1820">
    <property type="entry name" value="alpha/beta hydrolase"/>
    <property type="match status" value="1"/>
</dbReference>
<evidence type="ECO:0000256" key="1">
    <source>
        <dbReference type="ARBA" id="ARBA00009431"/>
    </source>
</evidence>
<evidence type="ECO:0000313" key="12">
    <source>
        <dbReference type="EMBL" id="NXD67421.1"/>
    </source>
</evidence>
<protein>
    <recommendedName>
        <fullName evidence="8">Lysosomal protective protein</fullName>
        <ecNumber evidence="2">3.4.16.5</ecNumber>
    </recommendedName>
    <alternativeName>
        <fullName evidence="9">Cathepsin A</fullName>
    </alternativeName>
</protein>
<feature type="non-terminal residue" evidence="12">
    <location>
        <position position="521"/>
    </location>
</feature>
<evidence type="ECO:0000256" key="4">
    <source>
        <dbReference type="ARBA" id="ARBA00022670"/>
    </source>
</evidence>
<keyword evidence="3" id="KW-0121">Carboxypeptidase</keyword>
<evidence type="ECO:0000256" key="8">
    <source>
        <dbReference type="ARBA" id="ARBA00069233"/>
    </source>
</evidence>
<comment type="similarity">
    <text evidence="1">Belongs to the peptidase S10 family.</text>
</comment>
<dbReference type="PANTHER" id="PTHR11802">
    <property type="entry name" value="SERINE PROTEASE FAMILY S10 SERINE CARBOXYPEPTIDASE"/>
    <property type="match status" value="1"/>
</dbReference>
<dbReference type="GO" id="GO:0031647">
    <property type="term" value="P:regulation of protein stability"/>
    <property type="evidence" value="ECO:0007669"/>
    <property type="project" value="UniProtKB-ARBA"/>
</dbReference>
<evidence type="ECO:0000256" key="9">
    <source>
        <dbReference type="ARBA" id="ARBA00081927"/>
    </source>
</evidence>
<dbReference type="GO" id="GO:0004185">
    <property type="term" value="F:serine-type carboxypeptidase activity"/>
    <property type="evidence" value="ECO:0007669"/>
    <property type="project" value="UniProtKB-EC"/>
</dbReference>
<dbReference type="GO" id="GO:0006508">
    <property type="term" value="P:proteolysis"/>
    <property type="evidence" value="ECO:0007669"/>
    <property type="project" value="UniProtKB-KW"/>
</dbReference>
<dbReference type="EMBL" id="WBNI01000399">
    <property type="protein sequence ID" value="NXD67421.1"/>
    <property type="molecule type" value="Genomic_DNA"/>
</dbReference>
<dbReference type="PRINTS" id="PR00724">
    <property type="entry name" value="CRBOXYPTASEC"/>
</dbReference>
<dbReference type="Pfam" id="PF00450">
    <property type="entry name" value="Peptidase_S10"/>
    <property type="match status" value="2"/>
</dbReference>
<evidence type="ECO:0000256" key="3">
    <source>
        <dbReference type="ARBA" id="ARBA00022645"/>
    </source>
</evidence>
<evidence type="ECO:0000256" key="11">
    <source>
        <dbReference type="SAM" id="SignalP"/>
    </source>
</evidence>
<dbReference type="FunFam" id="3.40.50.1820:FF:000335">
    <property type="entry name" value="Carboxypeptidase"/>
    <property type="match status" value="1"/>
</dbReference>
<evidence type="ECO:0000256" key="2">
    <source>
        <dbReference type="ARBA" id="ARBA00012446"/>
    </source>
</evidence>
<evidence type="ECO:0000256" key="7">
    <source>
        <dbReference type="ARBA" id="ARBA00061741"/>
    </source>
</evidence>
<proteinExistence type="inferred from homology"/>
<dbReference type="Proteomes" id="UP000637704">
    <property type="component" value="Unassembled WGS sequence"/>
</dbReference>
<dbReference type="AlphaFoldDB" id="A0A851XY14"/>
<comment type="function">
    <text evidence="6">Protective protein appears to be essential for both the activity of beta-galactosidase and neuraminidase, it associates with these enzymes and exerts a protective function necessary for their stability and activity. This protein is also a carboxypeptidase and can deamidate tachykinins.</text>
</comment>
<keyword evidence="4" id="KW-0645">Protease</keyword>
<feature type="non-terminal residue" evidence="12">
    <location>
        <position position="1"/>
    </location>
</feature>
<dbReference type="GO" id="GO:1904715">
    <property type="term" value="P:negative regulation of chaperone-mediated autophagy"/>
    <property type="evidence" value="ECO:0007669"/>
    <property type="project" value="UniProtKB-ARBA"/>
</dbReference>
<evidence type="ECO:0000256" key="6">
    <source>
        <dbReference type="ARBA" id="ARBA00054649"/>
    </source>
</evidence>
<dbReference type="InterPro" id="IPR001563">
    <property type="entry name" value="Peptidase_S10"/>
</dbReference>
<dbReference type="InterPro" id="IPR029058">
    <property type="entry name" value="AB_hydrolase_fold"/>
</dbReference>
<name>A0A851XY14_EOLRO</name>
<reference evidence="12" key="1">
    <citation type="submission" date="2019-09" db="EMBL/GenBank/DDBJ databases">
        <title>Bird 10,000 Genomes (B10K) Project - Family phase.</title>
        <authorList>
            <person name="Zhang G."/>
        </authorList>
    </citation>
    <scope>NUCLEOTIDE SEQUENCE</scope>
    <source>
        <strain evidence="12">B10K-DU-025-06</strain>
        <tissue evidence="12">Mixed tissue sample</tissue>
    </source>
</reference>
<evidence type="ECO:0000313" key="13">
    <source>
        <dbReference type="Proteomes" id="UP000637704"/>
    </source>
</evidence>
<feature type="signal peptide" evidence="11">
    <location>
        <begin position="1"/>
        <end position="18"/>
    </location>
</feature>
<keyword evidence="5" id="KW-0378">Hydrolase</keyword>
<dbReference type="SUPFAM" id="SSF53474">
    <property type="entry name" value="alpha/beta-Hydrolases"/>
    <property type="match status" value="1"/>
</dbReference>
<feature type="region of interest" description="Disordered" evidence="10">
    <location>
        <begin position="137"/>
        <end position="159"/>
    </location>
</feature>
<sequence length="521" mass="57968">MGPVLLLALPLLLGLSRAPPQDHEVTFLPGLGKQPSFRHFSGYLCAGPGKRLHYWYVRFVEAQSNPQSSPLVLWLNGGPGCSSMEGFLKEHGPFLPPSRSCSVPPHGVTLKYNNYAWNKVANVLYLESPAGVGFSYSDDPPHATNDTEASDGAAGGARPPPRVAHNNYLALKDFLRLFPEYCKNDLPPPGESYGGIYIPTLAEWVMQDPSLNLKGIAVGNGLSSYEINDNSLVYFAYYHGLLGTELWKDLQTFCCSQEKCNFHDNSNLNCTLKMDPPIQIVEESGLNIYNLYAPCDGGVPGGMRYESDYLITHDLGNSFIRMPMRFSWRQVSCGAATRSKVRMDPPCTNSTDISVYLNAPAVRKALHISPEAPEWQVCSFEVNRGYKRLYMQMNDQYLKLLGATAPPGEPPGPGIGSAELRNSHHPSAPQKYRILVYNGDVDMACNFLGDEWFVDSLCQKVQVARRPWLYTEKGENQIGGFVKEFTNIAFLTIKPPRHMVPTDRPLAAFTMFSRPPRNEPY</sequence>
<comment type="caution">
    <text evidence="12">The sequence shown here is derived from an EMBL/GenBank/DDBJ whole genome shotgun (WGS) entry which is preliminary data.</text>
</comment>
<evidence type="ECO:0000256" key="10">
    <source>
        <dbReference type="SAM" id="MobiDB-lite"/>
    </source>
</evidence>
<dbReference type="PANTHER" id="PTHR11802:SF502">
    <property type="entry name" value="LYSOSOMAL PROTECTIVE PROTEIN"/>
    <property type="match status" value="1"/>
</dbReference>
<evidence type="ECO:0000256" key="5">
    <source>
        <dbReference type="ARBA" id="ARBA00022801"/>
    </source>
</evidence>
<keyword evidence="11" id="KW-0732">Signal</keyword>
<gene>
    <name evidence="12" type="primary">Ctsa</name>
    <name evidence="12" type="ORF">EOLROS_R13332</name>
</gene>
<comment type="subunit">
    <text evidence="7">Heterodimer of a 32 kDa chain and a 20 kDa chain; disulfide-linked.</text>
</comment>
<organism evidence="12 13">
    <name type="scientific">Eolophus roseicapilla</name>
    <name type="common">Galah cockatoo</name>
    <name type="synonym">Cacatua roseicapilla</name>
    <dbReference type="NCBI Taxonomy" id="176039"/>
    <lineage>
        <taxon>Eukaryota</taxon>
        <taxon>Metazoa</taxon>
        <taxon>Chordata</taxon>
        <taxon>Craniata</taxon>
        <taxon>Vertebrata</taxon>
        <taxon>Euteleostomi</taxon>
        <taxon>Archelosauria</taxon>
        <taxon>Archosauria</taxon>
        <taxon>Dinosauria</taxon>
        <taxon>Saurischia</taxon>
        <taxon>Theropoda</taxon>
        <taxon>Coelurosauria</taxon>
        <taxon>Aves</taxon>
        <taxon>Neognathae</taxon>
        <taxon>Neoaves</taxon>
        <taxon>Telluraves</taxon>
        <taxon>Australaves</taxon>
        <taxon>Psittaciformes</taxon>
        <taxon>Cacatuidae</taxon>
        <taxon>Eolophus</taxon>
    </lineage>
</organism>
<keyword evidence="13" id="KW-1185">Reference proteome</keyword>
<feature type="chain" id="PRO_5033011889" description="Lysosomal protective protein" evidence="11">
    <location>
        <begin position="19"/>
        <end position="521"/>
    </location>
</feature>
<accession>A0A851XY14</accession>
<dbReference type="EC" id="3.4.16.5" evidence="2"/>